<accession>A0AA39G6G6</accession>
<dbReference type="InterPro" id="IPR036892">
    <property type="entry name" value="L27_dom_sf"/>
</dbReference>
<reference evidence="2" key="2">
    <citation type="submission" date="2023-03" db="EMBL/GenBank/DDBJ databases">
        <authorList>
            <person name="Inwood S.N."/>
            <person name="Skelly J.G."/>
            <person name="Guhlin J."/>
            <person name="Harrop T.W.R."/>
            <person name="Goldson S.G."/>
            <person name="Dearden P.K."/>
        </authorList>
    </citation>
    <scope>NUCLEOTIDE SEQUENCE</scope>
    <source>
        <strain evidence="2">Lincoln</strain>
        <tissue evidence="2">Whole body</tissue>
    </source>
</reference>
<dbReference type="InterPro" id="IPR015143">
    <property type="entry name" value="L27_1"/>
</dbReference>
<reference evidence="2" key="1">
    <citation type="journal article" date="2023" name="bioRxiv">
        <title>Scaffold-level genome assemblies of two parasitoid biocontrol wasps reveal the parthenogenesis mechanism and an associated novel virus.</title>
        <authorList>
            <person name="Inwood S."/>
            <person name="Skelly J."/>
            <person name="Guhlin J."/>
            <person name="Harrop T."/>
            <person name="Goldson S."/>
            <person name="Dearden P."/>
        </authorList>
    </citation>
    <scope>NUCLEOTIDE SEQUENCE</scope>
    <source>
        <strain evidence="2">Lincoln</strain>
        <tissue evidence="2">Whole body</tissue>
    </source>
</reference>
<keyword evidence="3" id="KW-1185">Reference proteome</keyword>
<dbReference type="Pfam" id="PF09058">
    <property type="entry name" value="L27_1"/>
    <property type="match status" value="1"/>
</dbReference>
<dbReference type="Gene3D" id="1.10.287.470">
    <property type="entry name" value="Helix hairpin bin"/>
    <property type="match status" value="1"/>
</dbReference>
<name>A0AA39G6G6_MICHY</name>
<dbReference type="Proteomes" id="UP001168972">
    <property type="component" value="Unassembled WGS sequence"/>
</dbReference>
<evidence type="ECO:0000313" key="2">
    <source>
        <dbReference type="EMBL" id="KAK0182432.1"/>
    </source>
</evidence>
<dbReference type="GO" id="GO:0030054">
    <property type="term" value="C:cell junction"/>
    <property type="evidence" value="ECO:0007669"/>
    <property type="project" value="UniProtKB-ARBA"/>
</dbReference>
<protein>
    <recommendedName>
        <fullName evidence="1">L27 domain-containing protein</fullName>
    </recommendedName>
</protein>
<dbReference type="EMBL" id="JAQQBR010000001">
    <property type="protein sequence ID" value="KAK0182432.1"/>
    <property type="molecule type" value="Genomic_DNA"/>
</dbReference>
<dbReference type="InterPro" id="IPR004172">
    <property type="entry name" value="L27_dom"/>
</dbReference>
<proteinExistence type="predicted"/>
<evidence type="ECO:0000313" key="3">
    <source>
        <dbReference type="Proteomes" id="UP001168972"/>
    </source>
</evidence>
<evidence type="ECO:0000259" key="1">
    <source>
        <dbReference type="PROSITE" id="PS51022"/>
    </source>
</evidence>
<gene>
    <name evidence="2" type="ORF">PV327_000574</name>
</gene>
<organism evidence="2 3">
    <name type="scientific">Microctonus hyperodae</name>
    <name type="common">Parasitoid wasp</name>
    <dbReference type="NCBI Taxonomy" id="165561"/>
    <lineage>
        <taxon>Eukaryota</taxon>
        <taxon>Metazoa</taxon>
        <taxon>Ecdysozoa</taxon>
        <taxon>Arthropoda</taxon>
        <taxon>Hexapoda</taxon>
        <taxon>Insecta</taxon>
        <taxon>Pterygota</taxon>
        <taxon>Neoptera</taxon>
        <taxon>Endopterygota</taxon>
        <taxon>Hymenoptera</taxon>
        <taxon>Apocrita</taxon>
        <taxon>Ichneumonoidea</taxon>
        <taxon>Braconidae</taxon>
        <taxon>Euphorinae</taxon>
        <taxon>Microctonus</taxon>
    </lineage>
</organism>
<dbReference type="SUPFAM" id="SSF101288">
    <property type="entry name" value="L27 domain"/>
    <property type="match status" value="1"/>
</dbReference>
<comment type="caution">
    <text evidence="2">The sequence shown here is derived from an EMBL/GenBank/DDBJ whole genome shotgun (WGS) entry which is preliminary data.</text>
</comment>
<feature type="domain" description="L27" evidence="1">
    <location>
        <begin position="20"/>
        <end position="83"/>
    </location>
</feature>
<sequence>MVAILEKQQCVQSIYSPACSQREAHRALELLEDYHAKLTRPQDKQLRLAIERVIRIFKSKLFQALLVTEIKYNNLAEITKTAEFAQQHVEVKRLEYRKSPDGVNPIPTN</sequence>
<dbReference type="PROSITE" id="PS51022">
    <property type="entry name" value="L27"/>
    <property type="match status" value="1"/>
</dbReference>
<dbReference type="AlphaFoldDB" id="A0AA39G6G6"/>